<keyword evidence="3" id="KW-1185">Reference proteome</keyword>
<reference evidence="2 3" key="1">
    <citation type="submission" date="2019-02" db="EMBL/GenBank/DDBJ databases">
        <title>Genome sequencing of the rare red list fungi Bondarzewia mesenterica.</title>
        <authorList>
            <person name="Buettner E."/>
            <person name="Kellner H."/>
        </authorList>
    </citation>
    <scope>NUCLEOTIDE SEQUENCE [LARGE SCALE GENOMIC DNA]</scope>
    <source>
        <strain evidence="2 3">DSM 108281</strain>
    </source>
</reference>
<evidence type="ECO:0000256" key="1">
    <source>
        <dbReference type="SAM" id="MobiDB-lite"/>
    </source>
</evidence>
<feature type="region of interest" description="Disordered" evidence="1">
    <location>
        <begin position="8"/>
        <end position="97"/>
    </location>
</feature>
<dbReference type="Proteomes" id="UP000310158">
    <property type="component" value="Unassembled WGS sequence"/>
</dbReference>
<evidence type="ECO:0000313" key="3">
    <source>
        <dbReference type="Proteomes" id="UP000310158"/>
    </source>
</evidence>
<evidence type="ECO:0000313" key="2">
    <source>
        <dbReference type="EMBL" id="THH07609.1"/>
    </source>
</evidence>
<name>A0A4S4L7Z1_9AGAM</name>
<accession>A0A4S4L7Z1</accession>
<organism evidence="2 3">
    <name type="scientific">Bondarzewia mesenterica</name>
    <dbReference type="NCBI Taxonomy" id="1095465"/>
    <lineage>
        <taxon>Eukaryota</taxon>
        <taxon>Fungi</taxon>
        <taxon>Dikarya</taxon>
        <taxon>Basidiomycota</taxon>
        <taxon>Agaricomycotina</taxon>
        <taxon>Agaricomycetes</taxon>
        <taxon>Russulales</taxon>
        <taxon>Bondarzewiaceae</taxon>
        <taxon>Bondarzewia</taxon>
    </lineage>
</organism>
<gene>
    <name evidence="2" type="ORF">EW146_g9261</name>
</gene>
<feature type="compositionally biased region" description="Basic and acidic residues" evidence="1">
    <location>
        <begin position="20"/>
        <end position="34"/>
    </location>
</feature>
<dbReference type="AlphaFoldDB" id="A0A4S4L7Z1"/>
<dbReference type="EMBL" id="SGPL01000764">
    <property type="protein sequence ID" value="THH07609.1"/>
    <property type="molecule type" value="Genomic_DNA"/>
</dbReference>
<proteinExistence type="predicted"/>
<feature type="compositionally biased region" description="Polar residues" evidence="1">
    <location>
        <begin position="73"/>
        <end position="87"/>
    </location>
</feature>
<feature type="compositionally biased region" description="Basic and acidic residues" evidence="1">
    <location>
        <begin position="44"/>
        <end position="69"/>
    </location>
</feature>
<sequence length="152" mass="17053">MLPLLDFSRLDSVHPSSSGSHEHPPRSNQVHEHSFMSATSRSFIHSEAKRKLDERRTIRWKENEREHMDASATCEQSRSNPVATQRSAIAPSSRPATPIQSISAHARYIPGAALAIAAVTRVPHHMHRKLLLKRYPVLTHLQVRTLPSPPAV</sequence>
<protein>
    <submittedName>
        <fullName evidence="2">Uncharacterized protein</fullName>
    </submittedName>
</protein>
<comment type="caution">
    <text evidence="2">The sequence shown here is derived from an EMBL/GenBank/DDBJ whole genome shotgun (WGS) entry which is preliminary data.</text>
</comment>